<dbReference type="EMBL" id="JEMN01000102">
    <property type="protein sequence ID" value="KXH64322.1"/>
    <property type="molecule type" value="Genomic_DNA"/>
</dbReference>
<comment type="caution">
    <text evidence="3">The sequence shown here is derived from an EMBL/GenBank/DDBJ whole genome shotgun (WGS) entry which is preliminary data.</text>
</comment>
<gene>
    <name evidence="3" type="ORF">CNYM01_06269</name>
</gene>
<protein>
    <submittedName>
        <fullName evidence="3">Kelch repeat protein</fullName>
    </submittedName>
</protein>
<evidence type="ECO:0000256" key="1">
    <source>
        <dbReference type="SAM" id="MobiDB-lite"/>
    </source>
</evidence>
<feature type="transmembrane region" description="Helical" evidence="2">
    <location>
        <begin position="372"/>
        <end position="396"/>
    </location>
</feature>
<dbReference type="InterPro" id="IPR011043">
    <property type="entry name" value="Gal_Oxase/kelch_b-propeller"/>
</dbReference>
<name>A0A135UVE9_9PEZI</name>
<dbReference type="Gene3D" id="2.120.10.80">
    <property type="entry name" value="Kelch-type beta propeller"/>
    <property type="match status" value="1"/>
</dbReference>
<dbReference type="OrthoDB" id="540004at2759"/>
<keyword evidence="2" id="KW-0472">Membrane</keyword>
<dbReference type="InterPro" id="IPR015915">
    <property type="entry name" value="Kelch-typ_b-propeller"/>
</dbReference>
<keyword evidence="2" id="KW-0812">Transmembrane</keyword>
<evidence type="ECO:0000256" key="2">
    <source>
        <dbReference type="SAM" id="Phobius"/>
    </source>
</evidence>
<feature type="region of interest" description="Disordered" evidence="1">
    <location>
        <begin position="402"/>
        <end position="468"/>
    </location>
</feature>
<organism evidence="3 4">
    <name type="scientific">Colletotrichum nymphaeae SA-01</name>
    <dbReference type="NCBI Taxonomy" id="1460502"/>
    <lineage>
        <taxon>Eukaryota</taxon>
        <taxon>Fungi</taxon>
        <taxon>Dikarya</taxon>
        <taxon>Ascomycota</taxon>
        <taxon>Pezizomycotina</taxon>
        <taxon>Sordariomycetes</taxon>
        <taxon>Hypocreomycetidae</taxon>
        <taxon>Glomerellales</taxon>
        <taxon>Glomerellaceae</taxon>
        <taxon>Colletotrichum</taxon>
        <taxon>Colletotrichum acutatum species complex</taxon>
    </lineage>
</organism>
<evidence type="ECO:0000313" key="4">
    <source>
        <dbReference type="Proteomes" id="UP000070054"/>
    </source>
</evidence>
<reference evidence="3 4" key="1">
    <citation type="submission" date="2014-02" db="EMBL/GenBank/DDBJ databases">
        <title>The genome sequence of Colletotrichum nymphaeae SA-01.</title>
        <authorList>
            <person name="Baroncelli R."/>
            <person name="Thon M.R."/>
        </authorList>
    </citation>
    <scope>NUCLEOTIDE SEQUENCE [LARGE SCALE GENOMIC DNA]</scope>
    <source>
        <strain evidence="3 4">SA-01</strain>
    </source>
</reference>
<dbReference type="AlphaFoldDB" id="A0A135UVE9"/>
<accession>A0A135UVE9</accession>
<evidence type="ECO:0000313" key="3">
    <source>
        <dbReference type="EMBL" id="KXH64322.1"/>
    </source>
</evidence>
<dbReference type="Proteomes" id="UP000070054">
    <property type="component" value="Unassembled WGS sequence"/>
</dbReference>
<dbReference type="SUPFAM" id="SSF50965">
    <property type="entry name" value="Galactose oxidase, central domain"/>
    <property type="match status" value="1"/>
</dbReference>
<proteinExistence type="predicted"/>
<keyword evidence="2" id="KW-1133">Transmembrane helix</keyword>
<keyword evidence="4" id="KW-1185">Reference proteome</keyword>
<sequence length="468" mass="50208">MKSTPKDGPKLNKQAIWRNPNSNGFYVWGGGVSYAAQPPSKEIWRFDVDGHGGGVWSQASFANSVDFNQLTRSTDASFAQSKDVGYSFGGIANSRTDSSVSGDQRFALPGLVSYNMTSGEVRNTSSDGFGQYGTSIWGSAQFVPFGQSGLLLFLGGGEGPVSLSGVENWTARKDLDFNKIALYDPSTDKWYTQQIEGSRPTGRGRFCAVGVSSTDNTYEIFLYGGISSQTNVTFDDVFVLSLPGFIFFKVSGSSARRADHTCVVVGSGGRQMLSIGGTNGALGWPDSLSDPDPWDLGLGIFDMTELRWTDSYEPKAATYESPDMVKRWYDQGGLKSVHWTSDEYVYGRNIDQAAIASSNTTSARPPTSELPIGAIVGGVIGGVAGIGLAILVVLFLKRKKRNQVTRERENDGTPPASQKPDNTDLGPKGSAGATTLHEGHTDHFNPVELPTEPGAAELSSSHNRQELG</sequence>